<evidence type="ECO:0000313" key="2">
    <source>
        <dbReference type="Proteomes" id="UP000536262"/>
    </source>
</evidence>
<dbReference type="RefSeq" id="WP_082496525.1">
    <property type="nucleotide sequence ID" value="NZ_BAABEG010000001.1"/>
</dbReference>
<proteinExistence type="predicted"/>
<gene>
    <name evidence="1" type="ORF">GGR00_003311</name>
</gene>
<name>A0A7X0F9B2_9HYPH</name>
<dbReference type="AlphaFoldDB" id="A0A7X0F9B2"/>
<reference evidence="1 2" key="1">
    <citation type="submission" date="2020-08" db="EMBL/GenBank/DDBJ databases">
        <title>Genomic Encyclopedia of Type Strains, Phase IV (KMG-IV): sequencing the most valuable type-strain genomes for metagenomic binning, comparative biology and taxonomic classification.</title>
        <authorList>
            <person name="Goeker M."/>
        </authorList>
    </citation>
    <scope>NUCLEOTIDE SEQUENCE [LARGE SCALE GENOMIC DNA]</scope>
    <source>
        <strain evidence="1 2">DSM 7051</strain>
    </source>
</reference>
<dbReference type="Gene3D" id="3.20.20.80">
    <property type="entry name" value="Glycosidases"/>
    <property type="match status" value="1"/>
</dbReference>
<keyword evidence="2" id="KW-1185">Reference proteome</keyword>
<dbReference type="InterPro" id="IPR032719">
    <property type="entry name" value="WbsX"/>
</dbReference>
<dbReference type="CDD" id="cd11579">
    <property type="entry name" value="Glyco_tran_WbsX"/>
    <property type="match status" value="1"/>
</dbReference>
<dbReference type="Pfam" id="PF14307">
    <property type="entry name" value="Glyco_tran_WbsX"/>
    <property type="match status" value="1"/>
</dbReference>
<sequence>MSERAGVPWREQVSWPRKLWALLRRAVRPGTWHSATGARMYDCYVGNAMGRYPPTDHVPISAEEPPQADVRLIAYYLPQYHAIEENDAWWGKGFTEWRNVARAFPVFEGHYQPRLPGELGYYDLRLPEVMERQVELAKLHGISAFCFHFYWFGGRRLLERPLDHYLETTSLDLPFCLCWANETWSRRWSGREQDVLMAQRHSAEDDIAVIRGLDRYFRDQRYLKIDGKPVFTIYRASLFPDLKATIARWRDEMERMGYPGIYLIATNAFDFAGHEQYGFDALSEFPPHQVRTTNIEKGLAVSHFRDGGRIRNYADVVAAEKAKPAGQGVVHPGVMPSWDNSARLPRSAQIYHGSTPKLFEQWLTQAMQRASKNPPDQRLVFINAWNEWGEGAYLEPDLRYGYAYLDACAAAIRVHADQARASAIET</sequence>
<comment type="caution">
    <text evidence="1">The sequence shown here is derived from an EMBL/GenBank/DDBJ whole genome shotgun (WGS) entry which is preliminary data.</text>
</comment>
<organism evidence="1 2">
    <name type="scientific">Aminobacter aganoensis</name>
    <dbReference type="NCBI Taxonomy" id="83264"/>
    <lineage>
        <taxon>Bacteria</taxon>
        <taxon>Pseudomonadati</taxon>
        <taxon>Pseudomonadota</taxon>
        <taxon>Alphaproteobacteria</taxon>
        <taxon>Hyphomicrobiales</taxon>
        <taxon>Phyllobacteriaceae</taxon>
        <taxon>Aminobacter</taxon>
    </lineage>
</organism>
<protein>
    <submittedName>
        <fullName evidence="1">Lipopolysaccharide biosynthesis protein</fullName>
    </submittedName>
</protein>
<dbReference type="EMBL" id="JACHOU010000008">
    <property type="protein sequence ID" value="MBB6355507.1"/>
    <property type="molecule type" value="Genomic_DNA"/>
</dbReference>
<dbReference type="PANTHER" id="PTHR41244:SF1">
    <property type="entry name" value="GLYCOSYLTRANSFERASE"/>
    <property type="match status" value="1"/>
</dbReference>
<accession>A0A7X0F9B2</accession>
<evidence type="ECO:0000313" key="1">
    <source>
        <dbReference type="EMBL" id="MBB6355507.1"/>
    </source>
</evidence>
<dbReference type="Proteomes" id="UP000536262">
    <property type="component" value="Unassembled WGS sequence"/>
</dbReference>
<dbReference type="PANTHER" id="PTHR41244">
    <property type="entry name" value="RHAMNAN SYNTHESIS F"/>
    <property type="match status" value="1"/>
</dbReference>